<dbReference type="CDD" id="cd00833">
    <property type="entry name" value="PKS"/>
    <property type="match status" value="1"/>
</dbReference>
<dbReference type="Pfam" id="PF02801">
    <property type="entry name" value="Ketoacyl-synt_C"/>
    <property type="match status" value="1"/>
</dbReference>
<dbReference type="SUPFAM" id="SSF47336">
    <property type="entry name" value="ACP-like"/>
    <property type="match status" value="2"/>
</dbReference>
<evidence type="ECO:0000256" key="3">
    <source>
        <dbReference type="ARBA" id="ARBA00022679"/>
    </source>
</evidence>
<evidence type="ECO:0000259" key="5">
    <source>
        <dbReference type="PROSITE" id="PS50075"/>
    </source>
</evidence>
<dbReference type="Pfam" id="PF00501">
    <property type="entry name" value="AMP-binding"/>
    <property type="match status" value="1"/>
</dbReference>
<dbReference type="SMART" id="SM00827">
    <property type="entry name" value="PKS_AT"/>
    <property type="match status" value="1"/>
</dbReference>
<dbReference type="InterPro" id="IPR045851">
    <property type="entry name" value="AMP-bd_C_sf"/>
</dbReference>
<dbReference type="InterPro" id="IPR020845">
    <property type="entry name" value="AMP-binding_CS"/>
</dbReference>
<dbReference type="InterPro" id="IPR001227">
    <property type="entry name" value="Ac_transferase_dom_sf"/>
</dbReference>
<dbReference type="Pfam" id="PF00698">
    <property type="entry name" value="Acyl_transf_1"/>
    <property type="match status" value="1"/>
</dbReference>
<keyword evidence="1" id="KW-0596">Phosphopantetheine</keyword>
<organism evidence="7 8">
    <name type="scientific">Pedobacter quisquiliarum</name>
    <dbReference type="NCBI Taxonomy" id="1834438"/>
    <lineage>
        <taxon>Bacteria</taxon>
        <taxon>Pseudomonadati</taxon>
        <taxon>Bacteroidota</taxon>
        <taxon>Sphingobacteriia</taxon>
        <taxon>Sphingobacteriales</taxon>
        <taxon>Sphingobacteriaceae</taxon>
        <taxon>Pedobacter</taxon>
    </lineage>
</organism>
<dbReference type="InterPro" id="IPR020841">
    <property type="entry name" value="PKS_Beta-ketoAc_synthase_dom"/>
</dbReference>
<evidence type="ECO:0000256" key="1">
    <source>
        <dbReference type="ARBA" id="ARBA00022450"/>
    </source>
</evidence>
<dbReference type="PANTHER" id="PTHR43775">
    <property type="entry name" value="FATTY ACID SYNTHASE"/>
    <property type="match status" value="1"/>
</dbReference>
<dbReference type="InterPro" id="IPR000873">
    <property type="entry name" value="AMP-dep_synth/lig_dom"/>
</dbReference>
<dbReference type="Gene3D" id="3.30.70.250">
    <property type="entry name" value="Malonyl-CoA ACP transacylase, ACP-binding"/>
    <property type="match status" value="1"/>
</dbReference>
<name>A0A916UE69_9SPHI</name>
<dbReference type="InterPro" id="IPR014030">
    <property type="entry name" value="Ketoacyl_synth_N"/>
</dbReference>
<dbReference type="InterPro" id="IPR016035">
    <property type="entry name" value="Acyl_Trfase/lysoPLipase"/>
</dbReference>
<dbReference type="InterPro" id="IPR036736">
    <property type="entry name" value="ACP-like_sf"/>
</dbReference>
<dbReference type="SMART" id="SM00825">
    <property type="entry name" value="PKS_KS"/>
    <property type="match status" value="1"/>
</dbReference>
<dbReference type="SMART" id="SM00823">
    <property type="entry name" value="PKS_PP"/>
    <property type="match status" value="2"/>
</dbReference>
<dbReference type="InterPro" id="IPR005814">
    <property type="entry name" value="Aminotrans_3"/>
</dbReference>
<dbReference type="Gene3D" id="2.30.38.10">
    <property type="entry name" value="Luciferase, Domain 3"/>
    <property type="match status" value="1"/>
</dbReference>
<comment type="caution">
    <text evidence="7">The sequence shown here is derived from an EMBL/GenBank/DDBJ whole genome shotgun (WGS) entry which is preliminary data.</text>
</comment>
<dbReference type="Pfam" id="PF16197">
    <property type="entry name" value="KAsynt_C_assoc"/>
    <property type="match status" value="1"/>
</dbReference>
<dbReference type="Gene3D" id="3.40.366.10">
    <property type="entry name" value="Malonyl-Coenzyme A Acyl Carrier Protein, domain 2"/>
    <property type="match status" value="1"/>
</dbReference>
<sequence>MNTPETLVQLFSLQVGRTPEKVALELENQTVTYKALDERSNELANHLSYLGVNSKMMIPVCLNRSIDMIVAIIAILKTGAAYVPLDPNYPVARIAHILNDTQAPLTITNETLRDKISGQVVLTDTVFDNKTVMQVEQGNPSDLAYVIYTSGSTGVPKGVMVEHRSICSYIKAQSSFFGIHGKDRILQFSNYSFDASIEQIFLALLNGACLVLLREALLKDVQAFSKYLRLKRITHLHATPGFLENIKVHDNPELRRIISAGDLCTKKLFKKWLGRVEFYNKYGPTEATISALEYHCPEVGVELLRALPIGRPIKGTSVYLLDGNEKEVAHGEIGEICISGIQVARGYLNMPDLTGQKFVPSPFRPEERMYKTGDLGRILPDGNIEFLGRTDDQVKIRGYRIEIGEVENVLSDAPGVKQSVVIADYNDSHGTRLIAYIVPVVNFDKESTRRYLLTKLPDYMVPQFFVELDAIPLTNNAKVDRKKLPLPNASELLSNTFIAPLHETELLLAGVWKSLLLVERVGINDNFFELGGTSLLAQKLVIELKSLGIHVPVAKLYSTPTVSGLAASLDGRKSKPVFTKSHLEKRRTEDVAVIGMSGRFPGAEDVATFWENLKNGKEGISFFSDEELDASIPASMKQNPDYVKARGIINDPDQFDAAFFNINNKQAELMDPQQRIFLEVAWEALEQCGHLPEKFEGTIGVYAGCRFNTYYSNNVSSNKSHIANVGTFQVGTVSDKDYIASRTAYALNLKGPAVNVQSACSTSLLAIAQAVEAIRNGHCDVALAGGSSILVPVKSGHLYEEGAILSQDGHCRTFDDQATGTVFSDGAGVVVLKNKSLAEADGDTIFAIVKGIGLSNDGAEKSSFTAPSAEGQARAISMAIQDARVDPADLSYIEAHGTATPIGDPIEIEGLNLAFGQQEQKQYCAIGSVKSNLGHLTAASGVVGFMKTCLALYHRQIPPTLHYERPNRHIDFANTPFYVNNQLITWDSEKRRIAGVSSFGVGGTNVHLIVEEADKHVEKPNNCRPFQLLCWSARAQESLDLFGEKLNKYLTGDQSTSLSNAAFTLNTNRKEFEVRRFYIASGKQDLGLRFQHHSWPKHTRKVKRDKIPELVFMYPGQGAQYLNMGKDLYVSEQVFRDAMDEVDDMFFVETGERLLHVIYPLDVDPKTEKLLQNTRYSQPALFCIGYALTKLWMSWGIYPTAFVGHSIGEFVAAYFAGVFSLQNAVKLITARGKMMSDLPPGKMLSVRCSAQVAEAYLSTEIALAASNSDSLCVLAGSNEAIDKLSYKLDAAGILNRALSTSHAFHSHMMDPIVEPFKQVVSRIPLNEPLVPILSTVTGKWLKAEEATSPEYWASHLRSTVKFGEAINQLISKSYELFLEVGPGSTTATLTRQQAGKRPVTVLASLGMKENASSYQPMLSSLGELWLTGITPDWTSFYKDQPRTRLMDLPTYAFDRKRFWVEPAIDNKPPALLNIEDEHNPLPNHSSINMRKTLLINQIKEILENASGIELADAPSDMTFIEMGLDSLLLTQVALILKKQFTVPVTFRQLNEDYGTLDLLVDYLIKQLPDEVPAASQTIAEQAPVMPQSVINAPVYQVTQQNAHGSNAAIDLISQQLQLLAKQLSLLQGGQLTMPAVQVQTATPVSQELPRPAQAVAAQRSAGDPTAQLSVEELIEIKKPFGAAARIEKHSASLNVQQQSYLADLIVRYNAKSAKSKAYTQLNRPHMADPRVVSGFKPATKELVYSIVINKSKGSRLWDIDGNEYIDALNGFGSNMLGYQPDFIKEALISQIESGYEIGPQHEMSGEVSKLIAEFTNFDRVALCNTGSEAVLGAMRIARTVTGRSTIVAFTGSYHGIADEVIVRGSKKLKTFPAAPGILHDAVQNMLILDYGTEESLKIIEEGAQDIAAVLVEPIQSRRADFQPIDFLKKLRKITSDNQTVLIFDEVISGFRFHPGGVQAIFGIKADIGTYGKVAGGGISIGIIAGKKKYMDALDGGFWQYGDHSVPEVGVTYFAGTFVRHPLALATAKASLIYLKNAGPQLQEALNANGDYIARTLNSLCQRLNVPMFIAQYGSLWRIKFIEEYPYAELFFTLMRLKGIHILEGFACFLTTAHTTADIQEIIRCFEESLVELKSVGLIPHFEHPKGGSESSNDFMSTMPVPNARLGKDKMGNPAWFIIDESNPGKYLQVSN</sequence>
<dbReference type="InterPro" id="IPR025110">
    <property type="entry name" value="AMP-bd_C"/>
</dbReference>
<evidence type="ECO:0000256" key="2">
    <source>
        <dbReference type="ARBA" id="ARBA00022553"/>
    </source>
</evidence>
<dbReference type="SUPFAM" id="SSF53901">
    <property type="entry name" value="Thiolase-like"/>
    <property type="match status" value="1"/>
</dbReference>
<dbReference type="PROSITE" id="PS52004">
    <property type="entry name" value="KS3_2"/>
    <property type="match status" value="1"/>
</dbReference>
<evidence type="ECO:0000313" key="7">
    <source>
        <dbReference type="EMBL" id="GGC67711.1"/>
    </source>
</evidence>
<evidence type="ECO:0000256" key="4">
    <source>
        <dbReference type="ARBA" id="ARBA00022898"/>
    </source>
</evidence>
<dbReference type="Gene3D" id="3.40.640.10">
    <property type="entry name" value="Type I PLP-dependent aspartate aminotransferase-like (Major domain)"/>
    <property type="match status" value="1"/>
</dbReference>
<dbReference type="SUPFAM" id="SSF55048">
    <property type="entry name" value="Probable ACP-binding domain of malonyl-CoA ACP transacylase"/>
    <property type="match status" value="1"/>
</dbReference>
<dbReference type="InterPro" id="IPR016036">
    <property type="entry name" value="Malonyl_transacylase_ACP-bd"/>
</dbReference>
<dbReference type="Proteomes" id="UP000651668">
    <property type="component" value="Unassembled WGS sequence"/>
</dbReference>
<dbReference type="GO" id="GO:0004312">
    <property type="term" value="F:fatty acid synthase activity"/>
    <property type="evidence" value="ECO:0007669"/>
    <property type="project" value="TreeGrafter"/>
</dbReference>
<dbReference type="SUPFAM" id="SSF53383">
    <property type="entry name" value="PLP-dependent transferases"/>
    <property type="match status" value="1"/>
</dbReference>
<dbReference type="InterPro" id="IPR014031">
    <property type="entry name" value="Ketoacyl_synth_C"/>
</dbReference>
<dbReference type="Pfam" id="PF13193">
    <property type="entry name" value="AMP-binding_C"/>
    <property type="match status" value="1"/>
</dbReference>
<dbReference type="SUPFAM" id="SSF56801">
    <property type="entry name" value="Acetyl-CoA synthetase-like"/>
    <property type="match status" value="1"/>
</dbReference>
<feature type="domain" description="Carrier" evidence="5">
    <location>
        <begin position="1485"/>
        <end position="1567"/>
    </location>
</feature>
<dbReference type="InterPro" id="IPR015421">
    <property type="entry name" value="PyrdxlP-dep_Trfase_major"/>
</dbReference>
<keyword evidence="3" id="KW-0808">Transferase</keyword>
<dbReference type="Pfam" id="PF00109">
    <property type="entry name" value="ketoacyl-synt"/>
    <property type="match status" value="1"/>
</dbReference>
<keyword evidence="8" id="KW-1185">Reference proteome</keyword>
<dbReference type="InterPro" id="IPR032821">
    <property type="entry name" value="PKS_assoc"/>
</dbReference>
<dbReference type="FunFam" id="3.40.50.980:FF:000001">
    <property type="entry name" value="Non-ribosomal peptide synthetase"/>
    <property type="match status" value="1"/>
</dbReference>
<dbReference type="Gene3D" id="3.30.70.3290">
    <property type="match status" value="1"/>
</dbReference>
<feature type="domain" description="Carrier" evidence="5">
    <location>
        <begin position="499"/>
        <end position="573"/>
    </location>
</feature>
<dbReference type="Pfam" id="PF00202">
    <property type="entry name" value="Aminotran_3"/>
    <property type="match status" value="1"/>
</dbReference>
<dbReference type="FunFam" id="3.30.300.30:FF:000010">
    <property type="entry name" value="Enterobactin synthetase component F"/>
    <property type="match status" value="1"/>
</dbReference>
<keyword evidence="4" id="KW-0663">Pyridoxal phosphate</keyword>
<dbReference type="InterPro" id="IPR010071">
    <property type="entry name" value="AA_adenyl_dom"/>
</dbReference>
<dbReference type="InterPro" id="IPR015424">
    <property type="entry name" value="PyrdxlP-dep_Trfase"/>
</dbReference>
<evidence type="ECO:0000259" key="6">
    <source>
        <dbReference type="PROSITE" id="PS52004"/>
    </source>
</evidence>
<dbReference type="Gene3D" id="3.30.300.30">
    <property type="match status" value="1"/>
</dbReference>
<dbReference type="InterPro" id="IPR009081">
    <property type="entry name" value="PP-bd_ACP"/>
</dbReference>
<dbReference type="Gene3D" id="1.10.1200.10">
    <property type="entry name" value="ACP-like"/>
    <property type="match status" value="2"/>
</dbReference>
<dbReference type="InterPro" id="IPR020806">
    <property type="entry name" value="PKS_PP-bd"/>
</dbReference>
<dbReference type="SUPFAM" id="SSF52151">
    <property type="entry name" value="FabD/lysophospholipase-like"/>
    <property type="match status" value="1"/>
</dbReference>
<dbReference type="GO" id="GO:0004315">
    <property type="term" value="F:3-oxoacyl-[acyl-carrier-protein] synthase activity"/>
    <property type="evidence" value="ECO:0007669"/>
    <property type="project" value="InterPro"/>
</dbReference>
<dbReference type="InterPro" id="IPR016039">
    <property type="entry name" value="Thiolase-like"/>
</dbReference>
<dbReference type="GO" id="GO:0031177">
    <property type="term" value="F:phosphopantetheine binding"/>
    <property type="evidence" value="ECO:0007669"/>
    <property type="project" value="InterPro"/>
</dbReference>
<dbReference type="Gene3D" id="3.90.1150.10">
    <property type="entry name" value="Aspartate Aminotransferase, domain 1"/>
    <property type="match status" value="1"/>
</dbReference>
<dbReference type="InterPro" id="IPR050091">
    <property type="entry name" value="PKS_NRPS_Biosynth_Enz"/>
</dbReference>
<dbReference type="Gene3D" id="3.40.50.980">
    <property type="match status" value="2"/>
</dbReference>
<accession>A0A916UE69</accession>
<dbReference type="GO" id="GO:0008483">
    <property type="term" value="F:transaminase activity"/>
    <property type="evidence" value="ECO:0007669"/>
    <property type="project" value="InterPro"/>
</dbReference>
<dbReference type="PANTHER" id="PTHR43775:SF51">
    <property type="entry name" value="INACTIVE PHENOLPHTHIOCEROL SYNTHESIS POLYKETIDE SYNTHASE TYPE I PKS1-RELATED"/>
    <property type="match status" value="1"/>
</dbReference>
<dbReference type="Pfam" id="PF00550">
    <property type="entry name" value="PP-binding"/>
    <property type="match status" value="2"/>
</dbReference>
<dbReference type="RefSeq" id="WP_188626891.1">
    <property type="nucleotide sequence ID" value="NZ_BMIL01000006.1"/>
</dbReference>
<evidence type="ECO:0000313" key="8">
    <source>
        <dbReference type="Proteomes" id="UP000651668"/>
    </source>
</evidence>
<keyword evidence="2" id="KW-0597">Phosphoprotein</keyword>
<proteinExistence type="predicted"/>
<dbReference type="EMBL" id="BMIL01000006">
    <property type="protein sequence ID" value="GGC67711.1"/>
    <property type="molecule type" value="Genomic_DNA"/>
</dbReference>
<evidence type="ECO:0008006" key="9">
    <source>
        <dbReference type="Google" id="ProtNLM"/>
    </source>
</evidence>
<dbReference type="PROSITE" id="PS50075">
    <property type="entry name" value="CARRIER"/>
    <property type="match status" value="2"/>
</dbReference>
<feature type="domain" description="Ketosynthase family 3 (KS3)" evidence="6">
    <location>
        <begin position="588"/>
        <end position="1012"/>
    </location>
</feature>
<dbReference type="GO" id="GO:0043041">
    <property type="term" value="P:amino acid activation for nonribosomal peptide biosynthetic process"/>
    <property type="evidence" value="ECO:0007669"/>
    <property type="project" value="UniProtKB-ARBA"/>
</dbReference>
<dbReference type="GO" id="GO:0044550">
    <property type="term" value="P:secondary metabolite biosynthetic process"/>
    <property type="evidence" value="ECO:0007669"/>
    <property type="project" value="UniProtKB-ARBA"/>
</dbReference>
<gene>
    <name evidence="7" type="ORF">GCM10011387_21420</name>
</gene>
<dbReference type="GO" id="GO:0006633">
    <property type="term" value="P:fatty acid biosynthetic process"/>
    <property type="evidence" value="ECO:0007669"/>
    <property type="project" value="InterPro"/>
</dbReference>
<dbReference type="GO" id="GO:0030170">
    <property type="term" value="F:pyridoxal phosphate binding"/>
    <property type="evidence" value="ECO:0007669"/>
    <property type="project" value="InterPro"/>
</dbReference>
<protein>
    <recommendedName>
        <fullName evidence="9">Amino acid adenylation domain-containing protein</fullName>
    </recommendedName>
</protein>
<dbReference type="PROSITE" id="PS00455">
    <property type="entry name" value="AMP_BINDING"/>
    <property type="match status" value="1"/>
</dbReference>
<reference evidence="7" key="2">
    <citation type="submission" date="2020-09" db="EMBL/GenBank/DDBJ databases">
        <authorList>
            <person name="Sun Q."/>
            <person name="Zhou Y."/>
        </authorList>
    </citation>
    <scope>NUCLEOTIDE SEQUENCE</scope>
    <source>
        <strain evidence="7">CGMCC 1.15343</strain>
    </source>
</reference>
<dbReference type="FunFam" id="3.40.50.12780:FF:000012">
    <property type="entry name" value="Non-ribosomal peptide synthetase"/>
    <property type="match status" value="1"/>
</dbReference>
<dbReference type="NCBIfam" id="TIGR01733">
    <property type="entry name" value="AA-adenyl-dom"/>
    <property type="match status" value="1"/>
</dbReference>
<dbReference type="Gene3D" id="3.40.47.10">
    <property type="match status" value="1"/>
</dbReference>
<reference evidence="7" key="1">
    <citation type="journal article" date="2014" name="Int. J. Syst. Evol. Microbiol.">
        <title>Complete genome sequence of Corynebacterium casei LMG S-19264T (=DSM 44701T), isolated from a smear-ripened cheese.</title>
        <authorList>
            <consortium name="US DOE Joint Genome Institute (JGI-PGF)"/>
            <person name="Walter F."/>
            <person name="Albersmeier A."/>
            <person name="Kalinowski J."/>
            <person name="Ruckert C."/>
        </authorList>
    </citation>
    <scope>NUCLEOTIDE SEQUENCE</scope>
    <source>
        <strain evidence="7">CGMCC 1.15343</strain>
    </source>
</reference>
<dbReference type="InterPro" id="IPR018201">
    <property type="entry name" value="Ketoacyl_synth_AS"/>
</dbReference>
<dbReference type="PROSITE" id="PS00606">
    <property type="entry name" value="KS3_1"/>
    <property type="match status" value="1"/>
</dbReference>
<dbReference type="CDD" id="cd05930">
    <property type="entry name" value="A_NRPS"/>
    <property type="match status" value="1"/>
</dbReference>
<dbReference type="InterPro" id="IPR015422">
    <property type="entry name" value="PyrdxlP-dep_Trfase_small"/>
</dbReference>
<dbReference type="InterPro" id="IPR014043">
    <property type="entry name" value="Acyl_transferase_dom"/>
</dbReference>